<dbReference type="InParanoid" id="B9SRW5"/>
<protein>
    <submittedName>
        <fullName evidence="2">Uncharacterized protein</fullName>
    </submittedName>
</protein>
<proteinExistence type="predicted"/>
<dbReference type="EMBL" id="EQ974104">
    <property type="protein sequence ID" value="EEF33646.1"/>
    <property type="molecule type" value="Genomic_DNA"/>
</dbReference>
<sequence>MAQRRLSLKAKNSKINGSQIPARNLLECRSNISPETQEHTAPTVPKRGEEHDAAPSYLDATRGRGNPMRGGRRSLLASKSLA</sequence>
<evidence type="ECO:0000256" key="1">
    <source>
        <dbReference type="SAM" id="MobiDB-lite"/>
    </source>
</evidence>
<dbReference type="Proteomes" id="UP000008311">
    <property type="component" value="Unassembled WGS sequence"/>
</dbReference>
<dbReference type="AlphaFoldDB" id="B9SRW5"/>
<feature type="region of interest" description="Disordered" evidence="1">
    <location>
        <begin position="32"/>
        <end position="82"/>
    </location>
</feature>
<keyword evidence="3" id="KW-1185">Reference proteome</keyword>
<name>B9SRW5_RICCO</name>
<organism evidence="2 3">
    <name type="scientific">Ricinus communis</name>
    <name type="common">Castor bean</name>
    <dbReference type="NCBI Taxonomy" id="3988"/>
    <lineage>
        <taxon>Eukaryota</taxon>
        <taxon>Viridiplantae</taxon>
        <taxon>Streptophyta</taxon>
        <taxon>Embryophyta</taxon>
        <taxon>Tracheophyta</taxon>
        <taxon>Spermatophyta</taxon>
        <taxon>Magnoliopsida</taxon>
        <taxon>eudicotyledons</taxon>
        <taxon>Gunneridae</taxon>
        <taxon>Pentapetalae</taxon>
        <taxon>rosids</taxon>
        <taxon>fabids</taxon>
        <taxon>Malpighiales</taxon>
        <taxon>Euphorbiaceae</taxon>
        <taxon>Acalyphoideae</taxon>
        <taxon>Acalypheae</taxon>
        <taxon>Ricinus</taxon>
    </lineage>
</organism>
<gene>
    <name evidence="2" type="ORF">RCOM_0516670</name>
</gene>
<evidence type="ECO:0000313" key="2">
    <source>
        <dbReference type="EMBL" id="EEF33646.1"/>
    </source>
</evidence>
<evidence type="ECO:0000313" key="3">
    <source>
        <dbReference type="Proteomes" id="UP000008311"/>
    </source>
</evidence>
<accession>B9SRW5</accession>
<reference evidence="3" key="1">
    <citation type="journal article" date="2010" name="Nat. Biotechnol.">
        <title>Draft genome sequence of the oilseed species Ricinus communis.</title>
        <authorList>
            <person name="Chan A.P."/>
            <person name="Crabtree J."/>
            <person name="Zhao Q."/>
            <person name="Lorenzi H."/>
            <person name="Orvis J."/>
            <person name="Puiu D."/>
            <person name="Melake-Berhan A."/>
            <person name="Jones K.M."/>
            <person name="Redman J."/>
            <person name="Chen G."/>
            <person name="Cahoon E.B."/>
            <person name="Gedil M."/>
            <person name="Stanke M."/>
            <person name="Haas B.J."/>
            <person name="Wortman J.R."/>
            <person name="Fraser-Liggett C.M."/>
            <person name="Ravel J."/>
            <person name="Rabinowicz P.D."/>
        </authorList>
    </citation>
    <scope>NUCLEOTIDE SEQUENCE [LARGE SCALE GENOMIC DNA]</scope>
    <source>
        <strain evidence="3">cv. Hale</strain>
    </source>
</reference>